<reference evidence="2" key="1">
    <citation type="submission" date="2021-01" db="EMBL/GenBank/DDBJ databases">
        <title>Modified the classification status of verrucomicrobia.</title>
        <authorList>
            <person name="Feng X."/>
        </authorList>
    </citation>
    <scope>NUCLEOTIDE SEQUENCE</scope>
    <source>
        <strain evidence="2">JCM 18052</strain>
    </source>
</reference>
<evidence type="ECO:0000313" key="3">
    <source>
        <dbReference type="Proteomes" id="UP000600139"/>
    </source>
</evidence>
<feature type="chain" id="PRO_5036722759" evidence="1">
    <location>
        <begin position="25"/>
        <end position="207"/>
    </location>
</feature>
<keyword evidence="1" id="KW-0732">Signal</keyword>
<dbReference type="AlphaFoldDB" id="A0A934V972"/>
<comment type="caution">
    <text evidence="2">The sequence shown here is derived from an EMBL/GenBank/DDBJ whole genome shotgun (WGS) entry which is preliminary data.</text>
</comment>
<name>A0A934V972_9BACT</name>
<accession>A0A934V972</accession>
<dbReference type="EMBL" id="JAENIK010000004">
    <property type="protein sequence ID" value="MBK1814838.1"/>
    <property type="molecule type" value="Genomic_DNA"/>
</dbReference>
<evidence type="ECO:0000256" key="1">
    <source>
        <dbReference type="SAM" id="SignalP"/>
    </source>
</evidence>
<organism evidence="2 3">
    <name type="scientific">Luteolibacter yonseiensis</name>
    <dbReference type="NCBI Taxonomy" id="1144680"/>
    <lineage>
        <taxon>Bacteria</taxon>
        <taxon>Pseudomonadati</taxon>
        <taxon>Verrucomicrobiota</taxon>
        <taxon>Verrucomicrobiia</taxon>
        <taxon>Verrucomicrobiales</taxon>
        <taxon>Verrucomicrobiaceae</taxon>
        <taxon>Luteolibacter</taxon>
    </lineage>
</organism>
<keyword evidence="3" id="KW-1185">Reference proteome</keyword>
<feature type="signal peptide" evidence="1">
    <location>
        <begin position="1"/>
        <end position="24"/>
    </location>
</feature>
<dbReference type="RefSeq" id="WP_200349788.1">
    <property type="nucleotide sequence ID" value="NZ_BAABHZ010000010.1"/>
</dbReference>
<evidence type="ECO:0000313" key="2">
    <source>
        <dbReference type="EMBL" id="MBK1814838.1"/>
    </source>
</evidence>
<dbReference type="Proteomes" id="UP000600139">
    <property type="component" value="Unassembled WGS sequence"/>
</dbReference>
<sequence length="207" mass="22402">MKSHFLKPLLASGLFLVPAISLQAGVETTLKLDLRCYYQKRISTSNSHVTGDVEAVRLDSKQLLKLLAKQTGLKYSGGSQLRVATSGKVIVTDSKGNAIADVSRYFTATLAQDDSIFDGKYKRDTLEQKTTNYFPISFTINLPALKGTVSGIATEKLDISKPDKFDIQRSESKSSANVNGQGQLSGNVAYFDGKLSLSGKDAAILKD</sequence>
<proteinExistence type="predicted"/>
<protein>
    <submittedName>
        <fullName evidence="2">Uncharacterized protein</fullName>
    </submittedName>
</protein>
<gene>
    <name evidence="2" type="ORF">JIN84_04380</name>
</gene>